<evidence type="ECO:0000313" key="7">
    <source>
        <dbReference type="Proteomes" id="UP001595758"/>
    </source>
</evidence>
<protein>
    <submittedName>
        <fullName evidence="6">Efflux RND transporter periplasmic adaptor subunit</fullName>
    </submittedName>
</protein>
<dbReference type="PANTHER" id="PTHR30097">
    <property type="entry name" value="CATION EFFLUX SYSTEM PROTEIN CUSB"/>
    <property type="match status" value="1"/>
</dbReference>
<dbReference type="InterPro" id="IPR058792">
    <property type="entry name" value="Beta-barrel_RND_2"/>
</dbReference>
<name>A0ABV8CH97_9GAMM</name>
<keyword evidence="2" id="KW-0732">Signal</keyword>
<dbReference type="EMBL" id="JBHSAB010000028">
    <property type="protein sequence ID" value="MFC3909703.1"/>
    <property type="molecule type" value="Genomic_DNA"/>
</dbReference>
<proteinExistence type="predicted"/>
<feature type="signal peptide" evidence="2">
    <location>
        <begin position="1"/>
        <end position="24"/>
    </location>
</feature>
<evidence type="ECO:0000256" key="1">
    <source>
        <dbReference type="ARBA" id="ARBA00022448"/>
    </source>
</evidence>
<dbReference type="Pfam" id="PF25954">
    <property type="entry name" value="Beta-barrel_RND_2"/>
    <property type="match status" value="1"/>
</dbReference>
<dbReference type="PANTHER" id="PTHR30097:SF4">
    <property type="entry name" value="SLR6042 PROTEIN"/>
    <property type="match status" value="1"/>
</dbReference>
<evidence type="ECO:0000313" key="6">
    <source>
        <dbReference type="EMBL" id="MFC3909703.1"/>
    </source>
</evidence>
<keyword evidence="7" id="KW-1185">Reference proteome</keyword>
<dbReference type="Gene3D" id="2.40.50.100">
    <property type="match status" value="1"/>
</dbReference>
<feature type="chain" id="PRO_5046988768" evidence="2">
    <location>
        <begin position="25"/>
        <end position="295"/>
    </location>
</feature>
<evidence type="ECO:0000259" key="5">
    <source>
        <dbReference type="Pfam" id="PF25975"/>
    </source>
</evidence>
<dbReference type="Pfam" id="PF25975">
    <property type="entry name" value="CzcB_C"/>
    <property type="match status" value="1"/>
</dbReference>
<dbReference type="RefSeq" id="WP_382344166.1">
    <property type="nucleotide sequence ID" value="NZ_JBHSAB010000028.1"/>
</dbReference>
<dbReference type="Proteomes" id="UP001595758">
    <property type="component" value="Unassembled WGS sequence"/>
</dbReference>
<dbReference type="SUPFAM" id="SSF111369">
    <property type="entry name" value="HlyD-like secretion proteins"/>
    <property type="match status" value="1"/>
</dbReference>
<comment type="caution">
    <text evidence="6">The sequence shown here is derived from an EMBL/GenBank/DDBJ whole genome shotgun (WGS) entry which is preliminary data.</text>
</comment>
<organism evidence="6 7">
    <name type="scientific">Legionella dresdenensis</name>
    <dbReference type="NCBI Taxonomy" id="450200"/>
    <lineage>
        <taxon>Bacteria</taxon>
        <taxon>Pseudomonadati</taxon>
        <taxon>Pseudomonadota</taxon>
        <taxon>Gammaproteobacteria</taxon>
        <taxon>Legionellales</taxon>
        <taxon>Legionellaceae</taxon>
        <taxon>Legionella</taxon>
    </lineage>
</organism>
<gene>
    <name evidence="6" type="ORF">ACFORL_11545</name>
</gene>
<keyword evidence="1" id="KW-0813">Transport</keyword>
<dbReference type="InterPro" id="IPR058649">
    <property type="entry name" value="CzcB_C"/>
</dbReference>
<evidence type="ECO:0000259" key="4">
    <source>
        <dbReference type="Pfam" id="PF25973"/>
    </source>
</evidence>
<dbReference type="Pfam" id="PF25973">
    <property type="entry name" value="BSH_CzcB"/>
    <property type="match status" value="1"/>
</dbReference>
<dbReference type="InterPro" id="IPR051909">
    <property type="entry name" value="MFP_Cation_Efflux"/>
</dbReference>
<feature type="domain" description="CzcB-like C-terminal circularly permuted SH3-like" evidence="5">
    <location>
        <begin position="224"/>
        <end position="284"/>
    </location>
</feature>
<feature type="domain" description="CzcB-like barrel-sandwich hybrid" evidence="4">
    <location>
        <begin position="68"/>
        <end position="139"/>
    </location>
</feature>
<dbReference type="Gene3D" id="2.40.420.20">
    <property type="match status" value="1"/>
</dbReference>
<dbReference type="InterPro" id="IPR058647">
    <property type="entry name" value="BSH_CzcB-like"/>
</dbReference>
<accession>A0ABV8CH97</accession>
<feature type="domain" description="CusB-like beta-barrel" evidence="3">
    <location>
        <begin position="142"/>
        <end position="212"/>
    </location>
</feature>
<dbReference type="Gene3D" id="2.40.30.170">
    <property type="match status" value="1"/>
</dbReference>
<sequence>MQLNKQSLTIILALFMLSAGHAHESGQIQLTDEAVTRNQIKIEQAQSATIRRVLDVVGKIRVNTDNAAVIFPRYYGIIKSMTKNLGDSVVKGEAIAVVESNESLQSYTIYSPIAGTVVKKQAIAGELAKGDKPIYQIANLDTVWADLTVYRKEANLVKKGMAVTINADAGGTEARSVISYISPLGIEDSQTILARAILTNPTGEWLPGMYISGTILLAENNVPVAVRPDAIQQLQDKTVVFVRKGQQFIPTPVTLGEQDAKWIEVKSGLNAGDSYAAENSFLLKADLGKNQIEHD</sequence>
<evidence type="ECO:0000256" key="2">
    <source>
        <dbReference type="SAM" id="SignalP"/>
    </source>
</evidence>
<reference evidence="7" key="1">
    <citation type="journal article" date="2019" name="Int. J. Syst. Evol. Microbiol.">
        <title>The Global Catalogue of Microorganisms (GCM) 10K type strain sequencing project: providing services to taxonomists for standard genome sequencing and annotation.</title>
        <authorList>
            <consortium name="The Broad Institute Genomics Platform"/>
            <consortium name="The Broad Institute Genome Sequencing Center for Infectious Disease"/>
            <person name="Wu L."/>
            <person name="Ma J."/>
        </authorList>
    </citation>
    <scope>NUCLEOTIDE SEQUENCE [LARGE SCALE GENOMIC DNA]</scope>
    <source>
        <strain evidence="7">CCUG 59858</strain>
    </source>
</reference>
<evidence type="ECO:0000259" key="3">
    <source>
        <dbReference type="Pfam" id="PF25954"/>
    </source>
</evidence>